<organism evidence="2 3">
    <name type="scientific">Erwinia typographi</name>
    <dbReference type="NCBI Taxonomy" id="371042"/>
    <lineage>
        <taxon>Bacteria</taxon>
        <taxon>Pseudomonadati</taxon>
        <taxon>Pseudomonadota</taxon>
        <taxon>Gammaproteobacteria</taxon>
        <taxon>Enterobacterales</taxon>
        <taxon>Erwiniaceae</taxon>
        <taxon>Erwinia</taxon>
    </lineage>
</organism>
<feature type="transmembrane region" description="Helical" evidence="1">
    <location>
        <begin position="43"/>
        <end position="63"/>
    </location>
</feature>
<keyword evidence="1" id="KW-0472">Membrane</keyword>
<feature type="transmembrane region" description="Helical" evidence="1">
    <location>
        <begin position="5"/>
        <end position="23"/>
    </location>
</feature>
<feature type="transmembrane region" description="Helical" evidence="1">
    <location>
        <begin position="113"/>
        <end position="132"/>
    </location>
</feature>
<name>A0A0A3YRH9_9GAMM</name>
<feature type="transmembrane region" description="Helical" evidence="1">
    <location>
        <begin position="83"/>
        <end position="101"/>
    </location>
</feature>
<keyword evidence="1" id="KW-0812">Transmembrane</keyword>
<accession>A0A0A3YRH9</accession>
<comment type="caution">
    <text evidence="2">The sequence shown here is derived from an EMBL/GenBank/DDBJ whole genome shotgun (WGS) entry which is preliminary data.</text>
</comment>
<dbReference type="AlphaFoldDB" id="A0A0A3YRH9"/>
<proteinExistence type="predicted"/>
<dbReference type="RefSeq" id="WP_034898040.1">
    <property type="nucleotide sequence ID" value="NZ_JRUQ01000068.1"/>
</dbReference>
<keyword evidence="1" id="KW-1133">Transmembrane helix</keyword>
<protein>
    <submittedName>
        <fullName evidence="2">Uncharacterized protein</fullName>
    </submittedName>
</protein>
<gene>
    <name evidence="2" type="ORF">NG99_22495</name>
</gene>
<reference evidence="2 3" key="1">
    <citation type="submission" date="2014-10" db="EMBL/GenBank/DDBJ databases">
        <title>Genome sequence of Erwinia typographi M043b.</title>
        <authorList>
            <person name="Chan K.-G."/>
            <person name="Tan W.-S."/>
        </authorList>
    </citation>
    <scope>NUCLEOTIDE SEQUENCE [LARGE SCALE GENOMIC DNA]</scope>
    <source>
        <strain evidence="2 3">M043b</strain>
    </source>
</reference>
<keyword evidence="3" id="KW-1185">Reference proteome</keyword>
<dbReference type="STRING" id="371042.NG99_22495"/>
<sequence length="143" mass="15846">MLKLIVTTTLVLGYFLTAVWMFIFNVDLNDMGIPAFALGEYEASAALLGFAGLIFSLLPAYCLTVEYLRPGDEVTSPGGIIRIWWPLLIICAPAAIAVFHAQRDVDWLGNMGMQTTFMIAPLTAVVFAVIIFQRETIRRLSDK</sequence>
<evidence type="ECO:0000256" key="1">
    <source>
        <dbReference type="SAM" id="Phobius"/>
    </source>
</evidence>
<evidence type="ECO:0000313" key="2">
    <source>
        <dbReference type="EMBL" id="KGT87931.1"/>
    </source>
</evidence>
<dbReference type="EMBL" id="JRUQ01000068">
    <property type="protein sequence ID" value="KGT87931.1"/>
    <property type="molecule type" value="Genomic_DNA"/>
</dbReference>
<dbReference type="Proteomes" id="UP000030351">
    <property type="component" value="Unassembled WGS sequence"/>
</dbReference>
<evidence type="ECO:0000313" key="3">
    <source>
        <dbReference type="Proteomes" id="UP000030351"/>
    </source>
</evidence>